<keyword evidence="3" id="KW-1185">Reference proteome</keyword>
<feature type="compositionally biased region" description="Polar residues" evidence="1">
    <location>
        <begin position="164"/>
        <end position="191"/>
    </location>
</feature>
<feature type="compositionally biased region" description="Basic and acidic residues" evidence="1">
    <location>
        <begin position="44"/>
        <end position="53"/>
    </location>
</feature>
<feature type="compositionally biased region" description="Polar residues" evidence="1">
    <location>
        <begin position="54"/>
        <end position="67"/>
    </location>
</feature>
<dbReference type="EMBL" id="JAHRIM010061687">
    <property type="protein sequence ID" value="MEQ2271397.1"/>
    <property type="molecule type" value="Genomic_DNA"/>
</dbReference>
<evidence type="ECO:0000313" key="2">
    <source>
        <dbReference type="EMBL" id="MEQ2271397.1"/>
    </source>
</evidence>
<sequence>MYFFLFETLKNMGICDLDDPADCFCCRRGWFCLIHQKPQDLKVRHTDRTDPETKSSNTKTQQIPITGSRNTFEGLRRLHQNAPLTLADPVLFKAPERNPSIIHRLDLYSDNLKQRPSNSSHQDLTEKRQTSQISNPNCVSAKIQTKVETTDKKVQIFKPKNDCSNRTLPETESTKARTQQVSSTGYVSNVVQKPDETADNMTQ</sequence>
<organism evidence="2 3">
    <name type="scientific">Xenotaenia resolanae</name>
    <dbReference type="NCBI Taxonomy" id="208358"/>
    <lineage>
        <taxon>Eukaryota</taxon>
        <taxon>Metazoa</taxon>
        <taxon>Chordata</taxon>
        <taxon>Craniata</taxon>
        <taxon>Vertebrata</taxon>
        <taxon>Euteleostomi</taxon>
        <taxon>Actinopterygii</taxon>
        <taxon>Neopterygii</taxon>
        <taxon>Teleostei</taxon>
        <taxon>Neoteleostei</taxon>
        <taxon>Acanthomorphata</taxon>
        <taxon>Ovalentaria</taxon>
        <taxon>Atherinomorphae</taxon>
        <taxon>Cyprinodontiformes</taxon>
        <taxon>Goodeidae</taxon>
        <taxon>Xenotaenia</taxon>
    </lineage>
</organism>
<evidence type="ECO:0000256" key="1">
    <source>
        <dbReference type="SAM" id="MobiDB-lite"/>
    </source>
</evidence>
<protein>
    <submittedName>
        <fullName evidence="2">Uncharacterized protein</fullName>
    </submittedName>
</protein>
<feature type="non-terminal residue" evidence="2">
    <location>
        <position position="203"/>
    </location>
</feature>
<proteinExistence type="predicted"/>
<gene>
    <name evidence="2" type="ORF">XENORESO_003649</name>
</gene>
<feature type="region of interest" description="Disordered" evidence="1">
    <location>
        <begin position="160"/>
        <end position="203"/>
    </location>
</feature>
<accession>A0ABV0WP28</accession>
<evidence type="ECO:0000313" key="3">
    <source>
        <dbReference type="Proteomes" id="UP001444071"/>
    </source>
</evidence>
<dbReference type="Proteomes" id="UP001444071">
    <property type="component" value="Unassembled WGS sequence"/>
</dbReference>
<feature type="region of interest" description="Disordered" evidence="1">
    <location>
        <begin position="112"/>
        <end position="137"/>
    </location>
</feature>
<name>A0ABV0WP28_9TELE</name>
<comment type="caution">
    <text evidence="2">The sequence shown here is derived from an EMBL/GenBank/DDBJ whole genome shotgun (WGS) entry which is preliminary data.</text>
</comment>
<reference evidence="2 3" key="1">
    <citation type="submission" date="2021-06" db="EMBL/GenBank/DDBJ databases">
        <authorList>
            <person name="Palmer J.M."/>
        </authorList>
    </citation>
    <scope>NUCLEOTIDE SEQUENCE [LARGE SCALE GENOMIC DNA]</scope>
    <source>
        <strain evidence="2 3">XR_2019</strain>
        <tissue evidence="2">Muscle</tissue>
    </source>
</reference>
<feature type="region of interest" description="Disordered" evidence="1">
    <location>
        <begin position="44"/>
        <end position="67"/>
    </location>
</feature>